<dbReference type="PROSITE" id="PS51257">
    <property type="entry name" value="PROKAR_LIPOPROTEIN"/>
    <property type="match status" value="1"/>
</dbReference>
<dbReference type="Gene3D" id="1.10.3780.10">
    <property type="entry name" value="SusD-like"/>
    <property type="match status" value="1"/>
</dbReference>
<protein>
    <submittedName>
        <fullName evidence="7">RagB/SusD family nutrient uptake outer membrane protein</fullName>
    </submittedName>
</protein>
<evidence type="ECO:0000256" key="4">
    <source>
        <dbReference type="ARBA" id="ARBA00023136"/>
    </source>
</evidence>
<evidence type="ECO:0000259" key="6">
    <source>
        <dbReference type="Pfam" id="PF07980"/>
    </source>
</evidence>
<dbReference type="Pfam" id="PF07980">
    <property type="entry name" value="SusD_RagB"/>
    <property type="match status" value="1"/>
</dbReference>
<evidence type="ECO:0000256" key="3">
    <source>
        <dbReference type="ARBA" id="ARBA00022729"/>
    </source>
</evidence>
<keyword evidence="4" id="KW-0472">Membrane</keyword>
<evidence type="ECO:0000256" key="1">
    <source>
        <dbReference type="ARBA" id="ARBA00004442"/>
    </source>
</evidence>
<proteinExistence type="inferred from homology"/>
<dbReference type="EMBL" id="NOXX01000215">
    <property type="protein sequence ID" value="OYQ42242.1"/>
    <property type="molecule type" value="Genomic_DNA"/>
</dbReference>
<dbReference type="Gene3D" id="1.25.40.390">
    <property type="match status" value="1"/>
</dbReference>
<comment type="caution">
    <text evidence="7">The sequence shown here is derived from an EMBL/GenBank/DDBJ whole genome shotgun (WGS) entry which is preliminary data.</text>
</comment>
<name>A0A255ZLE8_9FLAO</name>
<dbReference type="SUPFAM" id="SSF48452">
    <property type="entry name" value="TPR-like"/>
    <property type="match status" value="1"/>
</dbReference>
<evidence type="ECO:0000256" key="2">
    <source>
        <dbReference type="ARBA" id="ARBA00006275"/>
    </source>
</evidence>
<evidence type="ECO:0000313" key="7">
    <source>
        <dbReference type="EMBL" id="OYQ42242.1"/>
    </source>
</evidence>
<comment type="subcellular location">
    <subcellularLocation>
        <location evidence="1">Cell outer membrane</location>
    </subcellularLocation>
</comment>
<sequence length="531" mass="58495">MKMKRQILKSVFFALTGTLLFSCESDLEITPNNPAVFLSDEYFARPDAYVAGLAGVYGNLALTGTEGPGSSNIGGIDAGTSQYGRCLLYLQSLATDEMLWSYENDAGVREIQRNIWTAENPIVRGMFSRAQFQIALCNEFLRQSTPDLVASRNPQNAAEIPAYRDEIRVLRALAYYHLMDMFGKAAFNTEDQPVAVAGVQYDRQQLFNYIESELLAVLPALKAPRTNQSGRLDAAMARMILAKMYLNAEVYIGQQKYNECVTQLEAIIAGGYSLAPNYLANFAADNNTSPEMIFAIQSDGVVTQNFGPTTVMINGSVGSLEANGESLGVGPGGWGGAIRLRRQFVEKFNGAQFDNDVRNTIISGSRPIDITDVINRDQGFILAKYSNKTSSGANGSNQTFVDTDFPLFRLADVYLMYAECFLRGASNATASNALNYVNLLRERANGNNLQNITASQLTLDFILDERARELHWEAHRRQDLIRYGRFTGGSYNWAWKGNAQNGIAIGAFRSVYPIPVLAIAANPNLTQNPGY</sequence>
<dbReference type="Proteomes" id="UP000216035">
    <property type="component" value="Unassembled WGS sequence"/>
</dbReference>
<organism evidence="7 8">
    <name type="scientific">Flavobacterium aurantiibacter</name>
    <dbReference type="NCBI Taxonomy" id="2023067"/>
    <lineage>
        <taxon>Bacteria</taxon>
        <taxon>Pseudomonadati</taxon>
        <taxon>Bacteroidota</taxon>
        <taxon>Flavobacteriia</taxon>
        <taxon>Flavobacteriales</taxon>
        <taxon>Flavobacteriaceae</taxon>
        <taxon>Flavobacterium</taxon>
    </lineage>
</organism>
<accession>A0A255ZLE8</accession>
<comment type="similarity">
    <text evidence="2">Belongs to the SusD family.</text>
</comment>
<dbReference type="AlphaFoldDB" id="A0A255ZLE8"/>
<evidence type="ECO:0000256" key="5">
    <source>
        <dbReference type="ARBA" id="ARBA00023237"/>
    </source>
</evidence>
<dbReference type="Gene3D" id="1.25.40.10">
    <property type="entry name" value="Tetratricopeptide repeat domain"/>
    <property type="match status" value="1"/>
</dbReference>
<dbReference type="GO" id="GO:0009279">
    <property type="term" value="C:cell outer membrane"/>
    <property type="evidence" value="ECO:0007669"/>
    <property type="project" value="UniProtKB-SubCell"/>
</dbReference>
<feature type="domain" description="RagB/SusD" evidence="6">
    <location>
        <begin position="373"/>
        <end position="531"/>
    </location>
</feature>
<gene>
    <name evidence="7" type="ORF">CHX27_12120</name>
</gene>
<dbReference type="InterPro" id="IPR011990">
    <property type="entry name" value="TPR-like_helical_dom_sf"/>
</dbReference>
<keyword evidence="8" id="KW-1185">Reference proteome</keyword>
<reference evidence="7 8" key="1">
    <citation type="submission" date="2017-07" db="EMBL/GenBank/DDBJ databases">
        <title>Flavobacterium cyanobacteriorum sp. nov., isolated from cyanobacterial aggregates in a eutrophic lake.</title>
        <authorList>
            <person name="Cai H."/>
        </authorList>
    </citation>
    <scope>NUCLEOTIDE SEQUENCE [LARGE SCALE GENOMIC DNA]</scope>
    <source>
        <strain evidence="7 8">TH167</strain>
    </source>
</reference>
<dbReference type="InterPro" id="IPR012944">
    <property type="entry name" value="SusD_RagB_dom"/>
</dbReference>
<evidence type="ECO:0000313" key="8">
    <source>
        <dbReference type="Proteomes" id="UP000216035"/>
    </source>
</evidence>
<keyword evidence="5" id="KW-0998">Cell outer membrane</keyword>
<dbReference type="OrthoDB" id="5694214at2"/>
<keyword evidence="3" id="KW-0732">Signal</keyword>